<evidence type="ECO:0000256" key="3">
    <source>
        <dbReference type="ARBA" id="ARBA00022679"/>
    </source>
</evidence>
<dbReference type="GO" id="GO:0047493">
    <property type="term" value="F:ceramide cholinephosphotransferase activity"/>
    <property type="evidence" value="ECO:0000318"/>
    <property type="project" value="GO_Central"/>
</dbReference>
<dbReference type="GO" id="GO:0005886">
    <property type="term" value="C:plasma membrane"/>
    <property type="evidence" value="ECO:0000318"/>
    <property type="project" value="GO_Central"/>
</dbReference>
<keyword evidence="3" id="KW-0808">Transferase</keyword>
<dbReference type="GO" id="GO:0000139">
    <property type="term" value="C:Golgi membrane"/>
    <property type="evidence" value="ECO:0000318"/>
    <property type="project" value="GO_Central"/>
</dbReference>
<dbReference type="STRING" id="3983.A0A2C9WEY9"/>
<keyword evidence="8 9" id="KW-0472">Membrane</keyword>
<keyword evidence="7" id="KW-0443">Lipid metabolism</keyword>
<dbReference type="OMA" id="SYRHWSA"/>
<dbReference type="PANTHER" id="PTHR21290">
    <property type="entry name" value="SPHINGOMYELIN SYNTHETASE"/>
    <property type="match status" value="1"/>
</dbReference>
<dbReference type="GO" id="GO:0046513">
    <property type="term" value="P:ceramide biosynthetic process"/>
    <property type="evidence" value="ECO:0000318"/>
    <property type="project" value="GO_Central"/>
</dbReference>
<evidence type="ECO:0000256" key="7">
    <source>
        <dbReference type="ARBA" id="ARBA00023098"/>
    </source>
</evidence>
<comment type="similarity">
    <text evidence="2">Belongs to the sphingomyelin synthase family.</text>
</comment>
<evidence type="ECO:0000313" key="11">
    <source>
        <dbReference type="EMBL" id="OAY58470.1"/>
    </source>
</evidence>
<keyword evidence="5" id="KW-0746">Sphingolipid metabolism</keyword>
<dbReference type="Proteomes" id="UP000091857">
    <property type="component" value="Chromosome 2"/>
</dbReference>
<evidence type="ECO:0000256" key="1">
    <source>
        <dbReference type="ARBA" id="ARBA00004141"/>
    </source>
</evidence>
<evidence type="ECO:0000256" key="5">
    <source>
        <dbReference type="ARBA" id="ARBA00022919"/>
    </source>
</evidence>
<gene>
    <name evidence="11" type="ORF">MANES_02G180400v8</name>
</gene>
<proteinExistence type="inferred from homology"/>
<dbReference type="InterPro" id="IPR025749">
    <property type="entry name" value="Sphingomyelin_synth-like_dom"/>
</dbReference>
<evidence type="ECO:0000256" key="9">
    <source>
        <dbReference type="SAM" id="Phobius"/>
    </source>
</evidence>
<keyword evidence="6 9" id="KW-1133">Transmembrane helix</keyword>
<dbReference type="Pfam" id="PF14360">
    <property type="entry name" value="PAP2_C"/>
    <property type="match status" value="1"/>
</dbReference>
<evidence type="ECO:0000259" key="10">
    <source>
        <dbReference type="Pfam" id="PF14360"/>
    </source>
</evidence>
<dbReference type="PANTHER" id="PTHR21290:SF25">
    <property type="entry name" value="SPHINGOMYELIN SYNTHASE-RELATED PROTEIN 1"/>
    <property type="match status" value="1"/>
</dbReference>
<evidence type="ECO:0000256" key="4">
    <source>
        <dbReference type="ARBA" id="ARBA00022692"/>
    </source>
</evidence>
<protein>
    <recommendedName>
        <fullName evidence="10">Sphingomyelin synthase-like domain-containing protein</fullName>
    </recommendedName>
</protein>
<evidence type="ECO:0000313" key="12">
    <source>
        <dbReference type="Proteomes" id="UP000091857"/>
    </source>
</evidence>
<feature type="transmembrane region" description="Helical" evidence="9">
    <location>
        <begin position="65"/>
        <end position="90"/>
    </location>
</feature>
<dbReference type="AlphaFoldDB" id="A0A2C9WEY9"/>
<keyword evidence="4 9" id="KW-0812">Transmembrane</keyword>
<dbReference type="GO" id="GO:0005789">
    <property type="term" value="C:endoplasmic reticulum membrane"/>
    <property type="evidence" value="ECO:0000318"/>
    <property type="project" value="GO_Central"/>
</dbReference>
<feature type="domain" description="Sphingomyelin synthase-like" evidence="10">
    <location>
        <begin position="273"/>
        <end position="340"/>
    </location>
</feature>
<feature type="transmembrane region" description="Helical" evidence="9">
    <location>
        <begin position="132"/>
        <end position="151"/>
    </location>
</feature>
<evidence type="ECO:0000256" key="8">
    <source>
        <dbReference type="ARBA" id="ARBA00023136"/>
    </source>
</evidence>
<feature type="transmembrane region" description="Helical" evidence="9">
    <location>
        <begin position="285"/>
        <end position="311"/>
    </location>
</feature>
<sequence length="426" mass="48155">MRRLPSARTTGGLGVAAMSYVAVDYLRHLSPTWHERLQPVLWSVLALIAISRVPVYRHWSSEVRAAIPFVASMFFMLASLLFEALCVRFATAVLGLDWHRDTSPLPDTGQWLLLSLNEKLPEPLVGILRARIIGLHHFLMLFMMLAFSVLFDSVEGPGLGLGARYMFTMGIGRLLRAITFVSTILPSARPWCAAARFSVPTYPHHWAQKYYVPYASDAHAIRQIIQWDIAYADTGEYQGDYRPDWGSMSFLIDFLRPTTQGSWYSLLKKAGGGCNDLIYSGHMLVAVLTAMAWTEAYGGFSSAFIWLLVLHSAQREIRERHHYTVDCIVAIYVGILLWKMTGYIWPTKDVTRSRKLLKLEKIQSRLMQAAKDSDMDEVRELLKEIELSSQESQNKGQSKSMWLFACVTIFSALTIVLLAFTLTSDG</sequence>
<dbReference type="Gramene" id="Manes.02G180400.1.v8.1">
    <property type="protein sequence ID" value="Manes.02G180400.1.v8.1.CDS"/>
    <property type="gene ID" value="Manes.02G180400.v8.1"/>
</dbReference>
<feature type="transmembrane region" description="Helical" evidence="9">
    <location>
        <begin position="40"/>
        <end position="59"/>
    </location>
</feature>
<accession>A0A2C9WEY9</accession>
<dbReference type="GO" id="GO:0033188">
    <property type="term" value="F:sphingomyelin synthase activity"/>
    <property type="evidence" value="ECO:0000318"/>
    <property type="project" value="GO_Central"/>
</dbReference>
<keyword evidence="12" id="KW-1185">Reference proteome</keyword>
<dbReference type="EMBL" id="CM004388">
    <property type="protein sequence ID" value="OAY58470.1"/>
    <property type="molecule type" value="Genomic_DNA"/>
</dbReference>
<comment type="caution">
    <text evidence="11">The sequence shown here is derived from an EMBL/GenBank/DDBJ whole genome shotgun (WGS) entry which is preliminary data.</text>
</comment>
<feature type="transmembrane region" description="Helical" evidence="9">
    <location>
        <begin position="323"/>
        <end position="345"/>
    </location>
</feature>
<reference evidence="12" key="1">
    <citation type="journal article" date="2016" name="Nat. Biotechnol.">
        <title>Sequencing wild and cultivated cassava and related species reveals extensive interspecific hybridization and genetic diversity.</title>
        <authorList>
            <person name="Bredeson J.V."/>
            <person name="Lyons J.B."/>
            <person name="Prochnik S.E."/>
            <person name="Wu G.A."/>
            <person name="Ha C.M."/>
            <person name="Edsinger-Gonzales E."/>
            <person name="Grimwood J."/>
            <person name="Schmutz J."/>
            <person name="Rabbi I.Y."/>
            <person name="Egesi C."/>
            <person name="Nauluvula P."/>
            <person name="Lebot V."/>
            <person name="Ndunguru J."/>
            <person name="Mkamilo G."/>
            <person name="Bart R.S."/>
            <person name="Setter T.L."/>
            <person name="Gleadow R.M."/>
            <person name="Kulakow P."/>
            <person name="Ferguson M.E."/>
            <person name="Rounsley S."/>
            <person name="Rokhsar D.S."/>
        </authorList>
    </citation>
    <scope>NUCLEOTIDE SEQUENCE [LARGE SCALE GENOMIC DNA]</scope>
    <source>
        <strain evidence="12">cv. AM560-2</strain>
    </source>
</reference>
<comment type="subcellular location">
    <subcellularLocation>
        <location evidence="1">Membrane</location>
        <topology evidence="1">Multi-pass membrane protein</topology>
    </subcellularLocation>
</comment>
<evidence type="ECO:0000256" key="6">
    <source>
        <dbReference type="ARBA" id="ARBA00022989"/>
    </source>
</evidence>
<name>A0A2C9WEY9_MANES</name>
<organism evidence="11 12">
    <name type="scientific">Manihot esculenta</name>
    <name type="common">Cassava</name>
    <name type="synonym">Jatropha manihot</name>
    <dbReference type="NCBI Taxonomy" id="3983"/>
    <lineage>
        <taxon>Eukaryota</taxon>
        <taxon>Viridiplantae</taxon>
        <taxon>Streptophyta</taxon>
        <taxon>Embryophyta</taxon>
        <taxon>Tracheophyta</taxon>
        <taxon>Spermatophyta</taxon>
        <taxon>Magnoliopsida</taxon>
        <taxon>eudicotyledons</taxon>
        <taxon>Gunneridae</taxon>
        <taxon>Pentapetalae</taxon>
        <taxon>rosids</taxon>
        <taxon>fabids</taxon>
        <taxon>Malpighiales</taxon>
        <taxon>Euphorbiaceae</taxon>
        <taxon>Crotonoideae</taxon>
        <taxon>Manihoteae</taxon>
        <taxon>Manihot</taxon>
    </lineage>
</organism>
<evidence type="ECO:0000256" key="2">
    <source>
        <dbReference type="ARBA" id="ARBA00005441"/>
    </source>
</evidence>
<dbReference type="OrthoDB" id="422827at2759"/>
<feature type="transmembrane region" description="Helical" evidence="9">
    <location>
        <begin position="401"/>
        <end position="422"/>
    </location>
</feature>
<dbReference type="InterPro" id="IPR045221">
    <property type="entry name" value="Sphingomyelin_synth-like"/>
</dbReference>